<dbReference type="AlphaFoldDB" id="A0A1H0AY57"/>
<evidence type="ECO:0000313" key="2">
    <source>
        <dbReference type="EMBL" id="SDN38367.1"/>
    </source>
</evidence>
<feature type="domain" description="AraC effector-binding" evidence="1">
    <location>
        <begin position="1"/>
        <end position="159"/>
    </location>
</feature>
<dbReference type="STRING" id="237069.SAMN05216498_2132"/>
<dbReference type="InterPro" id="IPR053182">
    <property type="entry name" value="YobU-like_regulator"/>
</dbReference>
<dbReference type="InterPro" id="IPR010499">
    <property type="entry name" value="AraC_E-bd"/>
</dbReference>
<dbReference type="InterPro" id="IPR011256">
    <property type="entry name" value="Reg_factor_effector_dom_sf"/>
</dbReference>
<dbReference type="EMBL" id="FNIG01000004">
    <property type="protein sequence ID" value="SDN38367.1"/>
    <property type="molecule type" value="Genomic_DNA"/>
</dbReference>
<gene>
    <name evidence="2" type="ORF">SAMN05216498_2132</name>
</gene>
<accession>A0A1H0AY57</accession>
<proteinExistence type="predicted"/>
<dbReference type="RefSeq" id="WP_093856577.1">
    <property type="nucleotide sequence ID" value="NZ_BJVZ01000013.1"/>
</dbReference>
<dbReference type="OrthoDB" id="5337216at2"/>
<evidence type="ECO:0000313" key="3">
    <source>
        <dbReference type="Proteomes" id="UP000199334"/>
    </source>
</evidence>
<dbReference type="InterPro" id="IPR029442">
    <property type="entry name" value="GyrI-like"/>
</dbReference>
<dbReference type="SUPFAM" id="SSF55136">
    <property type="entry name" value="Probable bacterial effector-binding domain"/>
    <property type="match status" value="1"/>
</dbReference>
<reference evidence="2 3" key="1">
    <citation type="submission" date="2016-10" db="EMBL/GenBank/DDBJ databases">
        <authorList>
            <person name="de Groot N.N."/>
        </authorList>
    </citation>
    <scope>NUCLEOTIDE SEQUENCE [LARGE SCALE GENOMIC DNA]</scope>
    <source>
        <strain evidence="2 3">CGMCC 1.3442</strain>
    </source>
</reference>
<dbReference type="SMART" id="SM00871">
    <property type="entry name" value="AraC_E_bind"/>
    <property type="match status" value="1"/>
</dbReference>
<dbReference type="Proteomes" id="UP000199334">
    <property type="component" value="Unassembled WGS sequence"/>
</dbReference>
<organism evidence="2 3">
    <name type="scientific">Tenuibacillus multivorans</name>
    <dbReference type="NCBI Taxonomy" id="237069"/>
    <lineage>
        <taxon>Bacteria</taxon>
        <taxon>Bacillati</taxon>
        <taxon>Bacillota</taxon>
        <taxon>Bacilli</taxon>
        <taxon>Bacillales</taxon>
        <taxon>Bacillaceae</taxon>
        <taxon>Tenuibacillus</taxon>
    </lineage>
</organism>
<sequence>MEVKVEKREKVTLIGMEIKTYGMMPKGAPHSILDLWDAFKEHINRIPNRVNQREAYGLTEFPSDWELGKRFFYTAGVAVSDTSEVPEDMVVKEIPEKEYAIVQLRGASHEIGKGFNFFYNEWLPQSGYQKADPFEYEFYSDDFDEDDPHTYLEVHFPVSKK</sequence>
<name>A0A1H0AY57_9BACI</name>
<dbReference type="PANTHER" id="PTHR36444">
    <property type="entry name" value="TRANSCRIPTIONAL REGULATOR PROTEIN YOBU-RELATED"/>
    <property type="match status" value="1"/>
</dbReference>
<evidence type="ECO:0000259" key="1">
    <source>
        <dbReference type="SMART" id="SM00871"/>
    </source>
</evidence>
<keyword evidence="3" id="KW-1185">Reference proteome</keyword>
<dbReference type="Pfam" id="PF06445">
    <property type="entry name" value="GyrI-like"/>
    <property type="match status" value="1"/>
</dbReference>
<dbReference type="PANTHER" id="PTHR36444:SF2">
    <property type="entry name" value="TRANSCRIPTIONAL REGULATOR PROTEIN YOBU-RELATED"/>
    <property type="match status" value="1"/>
</dbReference>
<dbReference type="Gene3D" id="3.20.80.10">
    <property type="entry name" value="Regulatory factor, effector binding domain"/>
    <property type="match status" value="1"/>
</dbReference>
<protein>
    <submittedName>
        <fullName evidence="2">AraC family transcriptional regulator</fullName>
    </submittedName>
</protein>